<keyword evidence="2" id="KW-1185">Reference proteome</keyword>
<evidence type="ECO:0000313" key="2">
    <source>
        <dbReference type="Proteomes" id="UP001177021"/>
    </source>
</evidence>
<dbReference type="Proteomes" id="UP001177021">
    <property type="component" value="Unassembled WGS sequence"/>
</dbReference>
<reference evidence="1" key="1">
    <citation type="submission" date="2023-10" db="EMBL/GenBank/DDBJ databases">
        <authorList>
            <person name="Rodriguez Cubillos JULIANA M."/>
            <person name="De Vega J."/>
        </authorList>
    </citation>
    <scope>NUCLEOTIDE SEQUENCE</scope>
</reference>
<organism evidence="1 2">
    <name type="scientific">Trifolium pratense</name>
    <name type="common">Red clover</name>
    <dbReference type="NCBI Taxonomy" id="57577"/>
    <lineage>
        <taxon>Eukaryota</taxon>
        <taxon>Viridiplantae</taxon>
        <taxon>Streptophyta</taxon>
        <taxon>Embryophyta</taxon>
        <taxon>Tracheophyta</taxon>
        <taxon>Spermatophyta</taxon>
        <taxon>Magnoliopsida</taxon>
        <taxon>eudicotyledons</taxon>
        <taxon>Gunneridae</taxon>
        <taxon>Pentapetalae</taxon>
        <taxon>rosids</taxon>
        <taxon>fabids</taxon>
        <taxon>Fabales</taxon>
        <taxon>Fabaceae</taxon>
        <taxon>Papilionoideae</taxon>
        <taxon>50 kb inversion clade</taxon>
        <taxon>NPAAA clade</taxon>
        <taxon>Hologalegina</taxon>
        <taxon>IRL clade</taxon>
        <taxon>Trifolieae</taxon>
        <taxon>Trifolium</taxon>
    </lineage>
</organism>
<dbReference type="EMBL" id="CASHSV030000206">
    <property type="protein sequence ID" value="CAJ2652443.1"/>
    <property type="molecule type" value="Genomic_DNA"/>
</dbReference>
<gene>
    <name evidence="1" type="ORF">MILVUS5_LOCUS19919</name>
</gene>
<comment type="caution">
    <text evidence="1">The sequence shown here is derived from an EMBL/GenBank/DDBJ whole genome shotgun (WGS) entry which is preliminary data.</text>
</comment>
<sequence>MVELCFLKLFSLNLVSIFGFLKFTFMLPVTSKVDEFCFLKLQLCFLKCQIPLYRWLYCSNFKTSDVAISLVNY</sequence>
<proteinExistence type="predicted"/>
<accession>A0ACB0K9L6</accession>
<name>A0ACB0K9L6_TRIPR</name>
<protein>
    <submittedName>
        <fullName evidence="1">Uncharacterized protein</fullName>
    </submittedName>
</protein>
<evidence type="ECO:0000313" key="1">
    <source>
        <dbReference type="EMBL" id="CAJ2652443.1"/>
    </source>
</evidence>